<comment type="caution">
    <text evidence="1">The sequence shown here is derived from an EMBL/GenBank/DDBJ whole genome shotgun (WGS) entry which is preliminary data.</text>
</comment>
<organism evidence="1 2">
    <name type="scientific">Vararia minispora EC-137</name>
    <dbReference type="NCBI Taxonomy" id="1314806"/>
    <lineage>
        <taxon>Eukaryota</taxon>
        <taxon>Fungi</taxon>
        <taxon>Dikarya</taxon>
        <taxon>Basidiomycota</taxon>
        <taxon>Agaricomycotina</taxon>
        <taxon>Agaricomycetes</taxon>
        <taxon>Russulales</taxon>
        <taxon>Lachnocladiaceae</taxon>
        <taxon>Vararia</taxon>
    </lineage>
</organism>
<evidence type="ECO:0000313" key="2">
    <source>
        <dbReference type="Proteomes" id="UP000814128"/>
    </source>
</evidence>
<sequence>MRGYRQSQAIRNSLRPRGRESIFVGSADNYRSDDASTFSPSLRECVLAMEDCCEEAYEAQQQLRNGTYDLPRMARVLDNERVFLLVGEDVVRRYKTELGSEIDPQINELISRAEKGMKALQMKESILKAKVDTAQSRPSSRATTGRPSSKMESRRLQMLTKQRERLEQQLAQLETQVLQLASTYQMRSPSFSRML</sequence>
<keyword evidence="2" id="KW-1185">Reference proteome</keyword>
<reference evidence="1" key="2">
    <citation type="journal article" date="2022" name="New Phytol.">
        <title>Evolutionary transition to the ectomycorrhizal habit in the genomes of a hyperdiverse lineage of mushroom-forming fungi.</title>
        <authorList>
            <person name="Looney B."/>
            <person name="Miyauchi S."/>
            <person name="Morin E."/>
            <person name="Drula E."/>
            <person name="Courty P.E."/>
            <person name="Kohler A."/>
            <person name="Kuo A."/>
            <person name="LaButti K."/>
            <person name="Pangilinan J."/>
            <person name="Lipzen A."/>
            <person name="Riley R."/>
            <person name="Andreopoulos W."/>
            <person name="He G."/>
            <person name="Johnson J."/>
            <person name="Nolan M."/>
            <person name="Tritt A."/>
            <person name="Barry K.W."/>
            <person name="Grigoriev I.V."/>
            <person name="Nagy L.G."/>
            <person name="Hibbett D."/>
            <person name="Henrissat B."/>
            <person name="Matheny P.B."/>
            <person name="Labbe J."/>
            <person name="Martin F.M."/>
        </authorList>
    </citation>
    <scope>NUCLEOTIDE SEQUENCE</scope>
    <source>
        <strain evidence="1">EC-137</strain>
    </source>
</reference>
<evidence type="ECO:0000313" key="1">
    <source>
        <dbReference type="EMBL" id="KAI0036742.1"/>
    </source>
</evidence>
<dbReference type="EMBL" id="MU273468">
    <property type="protein sequence ID" value="KAI0036742.1"/>
    <property type="molecule type" value="Genomic_DNA"/>
</dbReference>
<gene>
    <name evidence="1" type="ORF">K488DRAFT_40274</name>
</gene>
<name>A0ACB8QYT8_9AGAM</name>
<protein>
    <submittedName>
        <fullName evidence="1">Spc19-domain-containing protein</fullName>
    </submittedName>
</protein>
<accession>A0ACB8QYT8</accession>
<reference evidence="1" key="1">
    <citation type="submission" date="2021-02" db="EMBL/GenBank/DDBJ databases">
        <authorList>
            <consortium name="DOE Joint Genome Institute"/>
            <person name="Ahrendt S."/>
            <person name="Looney B.P."/>
            <person name="Miyauchi S."/>
            <person name="Morin E."/>
            <person name="Drula E."/>
            <person name="Courty P.E."/>
            <person name="Chicoki N."/>
            <person name="Fauchery L."/>
            <person name="Kohler A."/>
            <person name="Kuo A."/>
            <person name="Labutti K."/>
            <person name="Pangilinan J."/>
            <person name="Lipzen A."/>
            <person name="Riley R."/>
            <person name="Andreopoulos W."/>
            <person name="He G."/>
            <person name="Johnson J."/>
            <person name="Barry K.W."/>
            <person name="Grigoriev I.V."/>
            <person name="Nagy L."/>
            <person name="Hibbett D."/>
            <person name="Henrissat B."/>
            <person name="Matheny P.B."/>
            <person name="Labbe J."/>
            <person name="Martin F."/>
        </authorList>
    </citation>
    <scope>NUCLEOTIDE SEQUENCE</scope>
    <source>
        <strain evidence="1">EC-137</strain>
    </source>
</reference>
<proteinExistence type="predicted"/>
<dbReference type="Proteomes" id="UP000814128">
    <property type="component" value="Unassembled WGS sequence"/>
</dbReference>